<organism evidence="1 2">
    <name type="scientific">Exserohilum turcicum (strain 28A)</name>
    <name type="common">Northern leaf blight fungus</name>
    <name type="synonym">Setosphaeria turcica</name>
    <dbReference type="NCBI Taxonomy" id="671987"/>
    <lineage>
        <taxon>Eukaryota</taxon>
        <taxon>Fungi</taxon>
        <taxon>Dikarya</taxon>
        <taxon>Ascomycota</taxon>
        <taxon>Pezizomycotina</taxon>
        <taxon>Dothideomycetes</taxon>
        <taxon>Pleosporomycetidae</taxon>
        <taxon>Pleosporales</taxon>
        <taxon>Pleosporineae</taxon>
        <taxon>Pleosporaceae</taxon>
        <taxon>Exserohilum</taxon>
    </lineage>
</organism>
<sequence>MPSTSFLGKFDFERSCAELPSVFCNSCGRILSETGGSKHVCKTTPKQIHGYPMCYLPHTIITSDLGSPKANFQLQFNRFLSEDSELAVFSLGQEAPVSEKWQEEQRAGYFSRIFSNPSSQCNAMASVGSYWPFGLSNRVIRYWNVDDGVILVDWGKMYTDYFTQAKSCKNKRRIERIVRRFRELEAERLRQDTQGRWVLYGDRDIFPATHAEIAMACRYEGPRSDFEHRFDPKKERMSPHELALRVGDSICSAGEAIRGRDGKAKVYEEEAEKTEYPKGYASMWNRSSYLKLS</sequence>
<protein>
    <submittedName>
        <fullName evidence="1">Uncharacterized protein</fullName>
    </submittedName>
</protein>
<dbReference type="AlphaFoldDB" id="R0K8U1"/>
<keyword evidence="2" id="KW-1185">Reference proteome</keyword>
<dbReference type="EMBL" id="KB908703">
    <property type="protein sequence ID" value="EOA84667.1"/>
    <property type="molecule type" value="Genomic_DNA"/>
</dbReference>
<reference evidence="1 2" key="2">
    <citation type="journal article" date="2013" name="PLoS Genet.">
        <title>Comparative genome structure, secondary metabolite, and effector coding capacity across Cochliobolus pathogens.</title>
        <authorList>
            <person name="Condon B.J."/>
            <person name="Leng Y."/>
            <person name="Wu D."/>
            <person name="Bushley K.E."/>
            <person name="Ohm R.A."/>
            <person name="Otillar R."/>
            <person name="Martin J."/>
            <person name="Schackwitz W."/>
            <person name="Grimwood J."/>
            <person name="MohdZainudin N."/>
            <person name="Xue C."/>
            <person name="Wang R."/>
            <person name="Manning V.A."/>
            <person name="Dhillon B."/>
            <person name="Tu Z.J."/>
            <person name="Steffenson B.J."/>
            <person name="Salamov A."/>
            <person name="Sun H."/>
            <person name="Lowry S."/>
            <person name="LaButti K."/>
            <person name="Han J."/>
            <person name="Copeland A."/>
            <person name="Lindquist E."/>
            <person name="Barry K."/>
            <person name="Schmutz J."/>
            <person name="Baker S.E."/>
            <person name="Ciuffetti L.M."/>
            <person name="Grigoriev I.V."/>
            <person name="Zhong S."/>
            <person name="Turgeon B.G."/>
        </authorList>
    </citation>
    <scope>NUCLEOTIDE SEQUENCE [LARGE SCALE GENOMIC DNA]</scope>
    <source>
        <strain evidence="2">28A</strain>
    </source>
</reference>
<reference evidence="1 2" key="1">
    <citation type="journal article" date="2012" name="PLoS Pathog.">
        <title>Diverse lifestyles and strategies of plant pathogenesis encoded in the genomes of eighteen Dothideomycetes fungi.</title>
        <authorList>
            <person name="Ohm R.A."/>
            <person name="Feau N."/>
            <person name="Henrissat B."/>
            <person name="Schoch C.L."/>
            <person name="Horwitz B.A."/>
            <person name="Barry K.W."/>
            <person name="Condon B.J."/>
            <person name="Copeland A.C."/>
            <person name="Dhillon B."/>
            <person name="Glaser F."/>
            <person name="Hesse C.N."/>
            <person name="Kosti I."/>
            <person name="LaButti K."/>
            <person name="Lindquist E.A."/>
            <person name="Lucas S."/>
            <person name="Salamov A.A."/>
            <person name="Bradshaw R.E."/>
            <person name="Ciuffetti L."/>
            <person name="Hamelin R.C."/>
            <person name="Kema G.H.J."/>
            <person name="Lawrence C."/>
            <person name="Scott J.A."/>
            <person name="Spatafora J.W."/>
            <person name="Turgeon B.G."/>
            <person name="de Wit P.J.G.M."/>
            <person name="Zhong S."/>
            <person name="Goodwin S.B."/>
            <person name="Grigoriev I.V."/>
        </authorList>
    </citation>
    <scope>NUCLEOTIDE SEQUENCE [LARGE SCALE GENOMIC DNA]</scope>
    <source>
        <strain evidence="2">28A</strain>
    </source>
</reference>
<name>R0K8U1_EXST2</name>
<dbReference type="Proteomes" id="UP000016935">
    <property type="component" value="Unassembled WGS sequence"/>
</dbReference>
<evidence type="ECO:0000313" key="1">
    <source>
        <dbReference type="EMBL" id="EOA84667.1"/>
    </source>
</evidence>
<dbReference type="HOGENOM" id="CLU_950494_0_0_1"/>
<accession>R0K8U1</accession>
<dbReference type="RefSeq" id="XP_008027249.1">
    <property type="nucleotide sequence ID" value="XM_008029058.1"/>
</dbReference>
<gene>
    <name evidence="1" type="ORF">SETTUDRAFT_179325</name>
</gene>
<evidence type="ECO:0000313" key="2">
    <source>
        <dbReference type="Proteomes" id="UP000016935"/>
    </source>
</evidence>
<proteinExistence type="predicted"/>
<dbReference type="GeneID" id="19401672"/>
<dbReference type="OrthoDB" id="3781289at2759"/>